<organism evidence="1 2">
    <name type="scientific">Devosia elaeis</name>
    <dbReference type="NCBI Taxonomy" id="1770058"/>
    <lineage>
        <taxon>Bacteria</taxon>
        <taxon>Pseudomonadati</taxon>
        <taxon>Pseudomonadota</taxon>
        <taxon>Alphaproteobacteria</taxon>
        <taxon>Hyphomicrobiales</taxon>
        <taxon>Devosiaceae</taxon>
        <taxon>Devosia</taxon>
    </lineage>
</organism>
<dbReference type="RefSeq" id="WP_067452312.1">
    <property type="nucleotide sequence ID" value="NZ_LVVY01000065.1"/>
</dbReference>
<dbReference type="STRING" id="1770058.A3840_04115"/>
<evidence type="ECO:0000313" key="1">
    <source>
        <dbReference type="EMBL" id="OAM79013.1"/>
    </source>
</evidence>
<sequence length="127" mass="14118">MAVLYCVRDWKLGGLGFKWKLIAGGKVLARHGRMEASFGADAMRVPNAGKAERERQDQFRRLGKKLAYFQSIPAHRREAECAEEGAGTCRMLLAELGATGHERPQRASDGVVTVMTMAELLDDLEKR</sequence>
<comment type="caution">
    <text evidence="1">The sequence shown here is derived from an EMBL/GenBank/DDBJ whole genome shotgun (WGS) entry which is preliminary data.</text>
</comment>
<gene>
    <name evidence="1" type="ORF">A3840_04115</name>
</gene>
<evidence type="ECO:0000313" key="2">
    <source>
        <dbReference type="Proteomes" id="UP000078389"/>
    </source>
</evidence>
<keyword evidence="2" id="KW-1185">Reference proteome</keyword>
<proteinExistence type="predicted"/>
<protein>
    <submittedName>
        <fullName evidence="1">Uncharacterized protein</fullName>
    </submittedName>
</protein>
<dbReference type="AlphaFoldDB" id="A0A178I1Q7"/>
<dbReference type="EMBL" id="LVVY01000065">
    <property type="protein sequence ID" value="OAM79013.1"/>
    <property type="molecule type" value="Genomic_DNA"/>
</dbReference>
<dbReference type="OrthoDB" id="7950775at2"/>
<dbReference type="Proteomes" id="UP000078389">
    <property type="component" value="Unassembled WGS sequence"/>
</dbReference>
<accession>A0A178I1Q7</accession>
<name>A0A178I1Q7_9HYPH</name>
<reference evidence="1 2" key="1">
    <citation type="submission" date="2016-03" db="EMBL/GenBank/DDBJ databases">
        <title>Genome sequencing of Devosia sp. S37.</title>
        <authorList>
            <person name="Mohd Nor M."/>
        </authorList>
    </citation>
    <scope>NUCLEOTIDE SEQUENCE [LARGE SCALE GENOMIC DNA]</scope>
    <source>
        <strain evidence="1 2">S37</strain>
    </source>
</reference>